<gene>
    <name evidence="1" type="ORF">CTZ28_42010</name>
</gene>
<sequence length="177" mass="18392">MTAAADGRHGDLRGADVRAVLAVVAVLNRRPGTDPGNGAEVEDAVVVLQVLPGGPGHGEDQLDDLSAALLQTVEVRNVLLDDLVAGAVAEALNGVQRQRPLVRQALADRFVHGRPHGVHALAELLQIAFHARVVDRGAVARCVAGLGDGTRVLAHVDHDVGFVLGALTLDGRSSSAW</sequence>
<protein>
    <submittedName>
        <fullName evidence="1">Uncharacterized protein</fullName>
    </submittedName>
</protein>
<evidence type="ECO:0000313" key="1">
    <source>
        <dbReference type="EMBL" id="RMB80125.1"/>
    </source>
</evidence>
<proteinExistence type="predicted"/>
<dbReference type="AlphaFoldDB" id="A0A3M0HU99"/>
<organism evidence="1 2">
    <name type="scientific">Streptomyces shenzhenensis</name>
    <dbReference type="NCBI Taxonomy" id="943815"/>
    <lineage>
        <taxon>Bacteria</taxon>
        <taxon>Bacillati</taxon>
        <taxon>Actinomycetota</taxon>
        <taxon>Actinomycetes</taxon>
        <taxon>Kitasatosporales</taxon>
        <taxon>Streptomycetaceae</taxon>
        <taxon>Streptomyces</taxon>
    </lineage>
</organism>
<dbReference type="Proteomes" id="UP000270471">
    <property type="component" value="Unassembled WGS sequence"/>
</dbReference>
<dbReference type="EMBL" id="PENI01000047">
    <property type="protein sequence ID" value="RMB80125.1"/>
    <property type="molecule type" value="Genomic_DNA"/>
</dbReference>
<accession>A0A3M0HU99</accession>
<reference evidence="1 2" key="1">
    <citation type="submission" date="2017-11" db="EMBL/GenBank/DDBJ databases">
        <title>Draft genome of actinobacteria isolated from guarana (Paullinia cupana (Mart.) Ducke.</title>
        <authorList>
            <person name="Siqueira K.A."/>
            <person name="Liotti R.G."/>
            <person name="Mendes T.A.O."/>
            <person name="Soares M.A."/>
        </authorList>
    </citation>
    <scope>NUCLEOTIDE SEQUENCE [LARGE SCALE GENOMIC DNA]</scope>
    <source>
        <strain evidence="1 2">193</strain>
    </source>
</reference>
<evidence type="ECO:0000313" key="2">
    <source>
        <dbReference type="Proteomes" id="UP000270471"/>
    </source>
</evidence>
<keyword evidence="2" id="KW-1185">Reference proteome</keyword>
<name>A0A3M0HU99_9ACTN</name>
<comment type="caution">
    <text evidence="1">The sequence shown here is derived from an EMBL/GenBank/DDBJ whole genome shotgun (WGS) entry which is preliminary data.</text>
</comment>